<keyword evidence="6 9" id="KW-0505">Motor protein</keyword>
<dbReference type="PANTHER" id="PTHR47970">
    <property type="entry name" value="KINESIN-LIKE PROTEIN KIF11"/>
    <property type="match status" value="1"/>
</dbReference>
<keyword evidence="2" id="KW-0963">Cytoplasm</keyword>
<dbReference type="InterPro" id="IPR001752">
    <property type="entry name" value="Kinesin_motor_dom"/>
</dbReference>
<evidence type="ECO:0000256" key="6">
    <source>
        <dbReference type="ARBA" id="ARBA00023175"/>
    </source>
</evidence>
<keyword evidence="5 9" id="KW-0067">ATP-binding</keyword>
<dbReference type="GeneID" id="83183037"/>
<dbReference type="SUPFAM" id="SSF52540">
    <property type="entry name" value="P-loop containing nucleoside triphosphate hydrolases"/>
    <property type="match status" value="1"/>
</dbReference>
<gene>
    <name evidence="13" type="ORF">N7498_008674</name>
</gene>
<comment type="caution">
    <text evidence="13">The sequence shown here is derived from an EMBL/GenBank/DDBJ whole genome shotgun (WGS) entry which is preliminary data.</text>
</comment>
<keyword evidence="4 9" id="KW-0547">Nucleotide-binding</keyword>
<organism evidence="13 14">
    <name type="scientific">Penicillium cinerascens</name>
    <dbReference type="NCBI Taxonomy" id="70096"/>
    <lineage>
        <taxon>Eukaryota</taxon>
        <taxon>Fungi</taxon>
        <taxon>Dikarya</taxon>
        <taxon>Ascomycota</taxon>
        <taxon>Pezizomycotina</taxon>
        <taxon>Eurotiomycetes</taxon>
        <taxon>Eurotiomycetidae</taxon>
        <taxon>Eurotiales</taxon>
        <taxon>Aspergillaceae</taxon>
        <taxon>Penicillium</taxon>
    </lineage>
</organism>
<dbReference type="Proteomes" id="UP001150904">
    <property type="component" value="Unassembled WGS sequence"/>
</dbReference>
<keyword evidence="3 10" id="KW-0493">Microtubule</keyword>
<evidence type="ECO:0000256" key="4">
    <source>
        <dbReference type="ARBA" id="ARBA00022741"/>
    </source>
</evidence>
<dbReference type="RefSeq" id="XP_058305724.1">
    <property type="nucleotide sequence ID" value="XM_058455736.1"/>
</dbReference>
<dbReference type="PROSITE" id="PS00411">
    <property type="entry name" value="KINESIN_MOTOR_1"/>
    <property type="match status" value="1"/>
</dbReference>
<dbReference type="InterPro" id="IPR027417">
    <property type="entry name" value="P-loop_NTPase"/>
</dbReference>
<evidence type="ECO:0000256" key="11">
    <source>
        <dbReference type="SAM" id="Coils"/>
    </source>
</evidence>
<dbReference type="PRINTS" id="PR00380">
    <property type="entry name" value="KINESINHEAVY"/>
</dbReference>
<dbReference type="GO" id="GO:0008017">
    <property type="term" value="F:microtubule binding"/>
    <property type="evidence" value="ECO:0007669"/>
    <property type="project" value="InterPro"/>
</dbReference>
<dbReference type="GO" id="GO:0005634">
    <property type="term" value="C:nucleus"/>
    <property type="evidence" value="ECO:0007669"/>
    <property type="project" value="TreeGrafter"/>
</dbReference>
<dbReference type="GO" id="GO:0008574">
    <property type="term" value="F:plus-end-directed microtubule motor activity"/>
    <property type="evidence" value="ECO:0007669"/>
    <property type="project" value="TreeGrafter"/>
</dbReference>
<dbReference type="GO" id="GO:0005876">
    <property type="term" value="C:spindle microtubule"/>
    <property type="evidence" value="ECO:0007669"/>
    <property type="project" value="TreeGrafter"/>
</dbReference>
<dbReference type="Gene3D" id="3.40.850.10">
    <property type="entry name" value="Kinesin motor domain"/>
    <property type="match status" value="1"/>
</dbReference>
<dbReference type="AlphaFoldDB" id="A0A9W9M9X3"/>
<evidence type="ECO:0000256" key="2">
    <source>
        <dbReference type="ARBA" id="ARBA00022490"/>
    </source>
</evidence>
<comment type="similarity">
    <text evidence="8">Belongs to the TRAFAC class myosin-kinesin ATPase superfamily. Kinesin family. KIN-5/BimC subfamily.</text>
</comment>
<dbReference type="GO" id="GO:0072686">
    <property type="term" value="C:mitotic spindle"/>
    <property type="evidence" value="ECO:0007669"/>
    <property type="project" value="TreeGrafter"/>
</dbReference>
<keyword evidence="7" id="KW-0206">Cytoskeleton</keyword>
<dbReference type="InterPro" id="IPR047149">
    <property type="entry name" value="KIF11-like"/>
</dbReference>
<evidence type="ECO:0000256" key="9">
    <source>
        <dbReference type="PROSITE-ProRule" id="PRU00283"/>
    </source>
</evidence>
<dbReference type="Pfam" id="PF00225">
    <property type="entry name" value="Kinesin"/>
    <property type="match status" value="1"/>
</dbReference>
<dbReference type="InterPro" id="IPR019821">
    <property type="entry name" value="Kinesin_motor_CS"/>
</dbReference>
<dbReference type="SMART" id="SM00129">
    <property type="entry name" value="KISc"/>
    <property type="match status" value="1"/>
</dbReference>
<dbReference type="GO" id="GO:0005524">
    <property type="term" value="F:ATP binding"/>
    <property type="evidence" value="ECO:0007669"/>
    <property type="project" value="UniProtKB-UniRule"/>
</dbReference>
<dbReference type="GO" id="GO:0000073">
    <property type="term" value="P:initial mitotic spindle pole body separation"/>
    <property type="evidence" value="ECO:0007669"/>
    <property type="project" value="TreeGrafter"/>
</dbReference>
<feature type="binding site" evidence="9">
    <location>
        <begin position="17"/>
        <end position="24"/>
    </location>
    <ligand>
        <name>ATP</name>
        <dbReference type="ChEBI" id="CHEBI:30616"/>
    </ligand>
</feature>
<evidence type="ECO:0000313" key="13">
    <source>
        <dbReference type="EMBL" id="KAJ5195236.1"/>
    </source>
</evidence>
<evidence type="ECO:0000259" key="12">
    <source>
        <dbReference type="PROSITE" id="PS50067"/>
    </source>
</evidence>
<sequence length="352" mass="39354">MIDELLLGYNCTTFAYGHTGTGKTYTMSGEMAEEFGLLSDNAGIIPRTLYTIFDQLKGRDSTVKCSFIELYNEALRDLLSDEEDTKLQLFESERNGTNGNVLVKGMQESYIGSPSAGLQLLQMGSRKRQVAATKCNDLSSRSHTIFTINVLTRTSNESVTSGKLNLVDLAGSENIQRSGAENKRAVEADQINQSLLTLGRVINALVDKSSHVPYRESKLTRLLQDSLGGRTKTCIIATVSPCQSSQEESVSTLDYAFRAKNIHNRPQMNSPVPKDTLLSELASEIENLKRNLIATRHRNGIYMTSDAHEEMIKENESRRIINEEQKQRIEALESGLQRKAEELLELLRQNRN</sequence>
<feature type="domain" description="Kinesin motor" evidence="12">
    <location>
        <begin position="1"/>
        <end position="262"/>
    </location>
</feature>
<evidence type="ECO:0000256" key="3">
    <source>
        <dbReference type="ARBA" id="ARBA00022701"/>
    </source>
</evidence>
<evidence type="ECO:0000256" key="8">
    <source>
        <dbReference type="ARBA" id="ARBA00034704"/>
    </source>
</evidence>
<evidence type="ECO:0000313" key="14">
    <source>
        <dbReference type="Proteomes" id="UP001150904"/>
    </source>
</evidence>
<dbReference type="OrthoDB" id="4503436at2759"/>
<dbReference type="GO" id="GO:0007018">
    <property type="term" value="P:microtubule-based movement"/>
    <property type="evidence" value="ECO:0007669"/>
    <property type="project" value="InterPro"/>
</dbReference>
<protein>
    <recommendedName>
        <fullName evidence="10">Kinesin-like protein</fullName>
    </recommendedName>
</protein>
<comment type="subcellular location">
    <subcellularLocation>
        <location evidence="1">Cytoplasm</location>
        <location evidence="1">Cytoskeleton</location>
    </subcellularLocation>
</comment>
<feature type="coiled-coil region" evidence="11">
    <location>
        <begin position="322"/>
        <end position="349"/>
    </location>
</feature>
<accession>A0A9W9M9X3</accession>
<keyword evidence="14" id="KW-1185">Reference proteome</keyword>
<evidence type="ECO:0000256" key="1">
    <source>
        <dbReference type="ARBA" id="ARBA00004245"/>
    </source>
</evidence>
<dbReference type="PANTHER" id="PTHR47970:SF12">
    <property type="entry name" value="KINESIN FAMILY MEMBER 11"/>
    <property type="match status" value="1"/>
</dbReference>
<evidence type="ECO:0000256" key="10">
    <source>
        <dbReference type="RuleBase" id="RU000394"/>
    </source>
</evidence>
<reference evidence="13" key="1">
    <citation type="submission" date="2022-12" db="EMBL/GenBank/DDBJ databases">
        <authorList>
            <person name="Petersen C."/>
        </authorList>
    </citation>
    <scope>NUCLEOTIDE SEQUENCE</scope>
    <source>
        <strain evidence="13">IBT 15544</strain>
    </source>
</reference>
<keyword evidence="11" id="KW-0175">Coiled coil</keyword>
<proteinExistence type="inferred from homology"/>
<name>A0A9W9M9X3_9EURO</name>
<evidence type="ECO:0000256" key="5">
    <source>
        <dbReference type="ARBA" id="ARBA00022840"/>
    </source>
</evidence>
<dbReference type="InterPro" id="IPR036961">
    <property type="entry name" value="Kinesin_motor_dom_sf"/>
</dbReference>
<dbReference type="FunFam" id="3.40.850.10:FF:000019">
    <property type="entry name" value="Kinesin-like protein KIN-5D"/>
    <property type="match status" value="1"/>
</dbReference>
<dbReference type="EMBL" id="JAPQKR010000015">
    <property type="protein sequence ID" value="KAJ5195236.1"/>
    <property type="molecule type" value="Genomic_DNA"/>
</dbReference>
<reference evidence="13" key="2">
    <citation type="journal article" date="2023" name="IMA Fungus">
        <title>Comparative genomic study of the Penicillium genus elucidates a diverse pangenome and 15 lateral gene transfer events.</title>
        <authorList>
            <person name="Petersen C."/>
            <person name="Sorensen T."/>
            <person name="Nielsen M.R."/>
            <person name="Sondergaard T.E."/>
            <person name="Sorensen J.L."/>
            <person name="Fitzpatrick D.A."/>
            <person name="Frisvad J.C."/>
            <person name="Nielsen K.L."/>
        </authorList>
    </citation>
    <scope>NUCLEOTIDE SEQUENCE</scope>
    <source>
        <strain evidence="13">IBT 15544</strain>
    </source>
</reference>
<dbReference type="PROSITE" id="PS50067">
    <property type="entry name" value="KINESIN_MOTOR_2"/>
    <property type="match status" value="1"/>
</dbReference>
<evidence type="ECO:0000256" key="7">
    <source>
        <dbReference type="ARBA" id="ARBA00023212"/>
    </source>
</evidence>